<dbReference type="InterPro" id="IPR010026">
    <property type="entry name" value="Phage_holin_LL-H"/>
</dbReference>
<feature type="transmembrane region" description="Helical" evidence="1">
    <location>
        <begin position="12"/>
        <end position="35"/>
    </location>
</feature>
<evidence type="ECO:0000313" key="2">
    <source>
        <dbReference type="EMBL" id="CAB4189351.1"/>
    </source>
</evidence>
<reference evidence="2" key="1">
    <citation type="submission" date="2020-05" db="EMBL/GenBank/DDBJ databases">
        <authorList>
            <person name="Chiriac C."/>
            <person name="Salcher M."/>
            <person name="Ghai R."/>
            <person name="Kavagutti S V."/>
        </authorList>
    </citation>
    <scope>NUCLEOTIDE SEQUENCE</scope>
</reference>
<keyword evidence="1" id="KW-0812">Transmembrane</keyword>
<keyword evidence="1" id="KW-1133">Transmembrane helix</keyword>
<proteinExistence type="predicted"/>
<protein>
    <submittedName>
        <fullName evidence="2">Holin_LLH, phage holin, LL-H family</fullName>
    </submittedName>
</protein>
<keyword evidence="1" id="KW-0472">Membrane</keyword>
<accession>A0A6J5R728</accession>
<dbReference type="Pfam" id="PF09682">
    <property type="entry name" value="Phage_holin_6_1"/>
    <property type="match status" value="1"/>
</dbReference>
<dbReference type="EMBL" id="LR797135">
    <property type="protein sequence ID" value="CAB4189351.1"/>
    <property type="molecule type" value="Genomic_DNA"/>
</dbReference>
<dbReference type="NCBIfam" id="TIGR01673">
    <property type="entry name" value="holin_LLH"/>
    <property type="match status" value="1"/>
</dbReference>
<organism evidence="2">
    <name type="scientific">uncultured Caudovirales phage</name>
    <dbReference type="NCBI Taxonomy" id="2100421"/>
    <lineage>
        <taxon>Viruses</taxon>
        <taxon>Duplodnaviria</taxon>
        <taxon>Heunggongvirae</taxon>
        <taxon>Uroviricota</taxon>
        <taxon>Caudoviricetes</taxon>
        <taxon>Peduoviridae</taxon>
        <taxon>Maltschvirus</taxon>
        <taxon>Maltschvirus maltsch</taxon>
    </lineage>
</organism>
<evidence type="ECO:0000256" key="1">
    <source>
        <dbReference type="SAM" id="Phobius"/>
    </source>
</evidence>
<gene>
    <name evidence="2" type="ORF">UFOVP1184_27</name>
</gene>
<name>A0A6J5R728_9CAUD</name>
<sequence>MDPFISDIINALIVALVPVIIGGLGWLANAAIGYLKARLAAEHYAMVEKIAAATVASVEQTLKSKAGEEKRLAAIALVRAECAKRGITLDEAAIGNAVEAAVYRTKLGA</sequence>